<dbReference type="Gene3D" id="3.30.420.40">
    <property type="match status" value="1"/>
</dbReference>
<feature type="domain" description="Hydantoinase/oxoprolinase N-terminal" evidence="2">
    <location>
        <begin position="14"/>
        <end position="183"/>
    </location>
</feature>
<dbReference type="PANTHER" id="PTHR11365">
    <property type="entry name" value="5-OXOPROLINASE RELATED"/>
    <property type="match status" value="1"/>
</dbReference>
<comment type="caution">
    <text evidence="3">The sequence shown here is derived from an EMBL/GenBank/DDBJ whole genome shotgun (WGS) entry which is preliminary data.</text>
</comment>
<evidence type="ECO:0000259" key="1">
    <source>
        <dbReference type="Pfam" id="PF01968"/>
    </source>
</evidence>
<keyword evidence="4" id="KW-1185">Reference proteome</keyword>
<accession>A0ABN0P1D1</accession>
<reference evidence="3 4" key="1">
    <citation type="submission" date="2013-08" db="EMBL/GenBank/DDBJ databases">
        <authorList>
            <person name="Weinstock G."/>
            <person name="Sodergren E."/>
            <person name="Wylie T."/>
            <person name="Fulton L."/>
            <person name="Fulton R."/>
            <person name="Fronick C."/>
            <person name="O'Laughlin M."/>
            <person name="Godfrey J."/>
            <person name="Miner T."/>
            <person name="Herter B."/>
            <person name="Appelbaum E."/>
            <person name="Cordes M."/>
            <person name="Lek S."/>
            <person name="Wollam A."/>
            <person name="Pepin K.H."/>
            <person name="Palsikar V.B."/>
            <person name="Mitreva M."/>
            <person name="Wilson R.K."/>
        </authorList>
    </citation>
    <scope>NUCLEOTIDE SEQUENCE [LARGE SCALE GENOMIC DNA]</scope>
    <source>
        <strain evidence="3 4">ATCC 700332</strain>
    </source>
</reference>
<evidence type="ECO:0000313" key="3">
    <source>
        <dbReference type="EMBL" id="ERJ94375.1"/>
    </source>
</evidence>
<dbReference type="InterPro" id="IPR045079">
    <property type="entry name" value="Oxoprolinase-like"/>
</dbReference>
<evidence type="ECO:0000259" key="2">
    <source>
        <dbReference type="Pfam" id="PF05378"/>
    </source>
</evidence>
<dbReference type="SUPFAM" id="SSF53067">
    <property type="entry name" value="Actin-like ATPase domain"/>
    <property type="match status" value="1"/>
</dbReference>
<dbReference type="EMBL" id="AWVH01000005">
    <property type="protein sequence ID" value="ERJ94375.1"/>
    <property type="molecule type" value="Genomic_DNA"/>
</dbReference>
<dbReference type="InterPro" id="IPR002821">
    <property type="entry name" value="Hydantoinase_A"/>
</dbReference>
<dbReference type="Pfam" id="PF05378">
    <property type="entry name" value="Hydant_A_N"/>
    <property type="match status" value="1"/>
</dbReference>
<protein>
    <submittedName>
        <fullName evidence="3">Hydantoinase/oxoprolinase</fullName>
    </submittedName>
</protein>
<dbReference type="Pfam" id="PF01968">
    <property type="entry name" value="Hydantoinase_A"/>
    <property type="match status" value="1"/>
</dbReference>
<dbReference type="InterPro" id="IPR043129">
    <property type="entry name" value="ATPase_NBD"/>
</dbReference>
<dbReference type="RefSeq" id="WP_021686748.1">
    <property type="nucleotide sequence ID" value="NZ_KI260561.1"/>
</dbReference>
<dbReference type="PANTHER" id="PTHR11365:SF23">
    <property type="entry name" value="HYPOTHETICAL 5-OXOPROLINASE (EUROFUNG)-RELATED"/>
    <property type="match status" value="1"/>
</dbReference>
<proteinExistence type="predicted"/>
<organism evidence="3 4">
    <name type="scientific">Treponema lecithinolyticum ATCC 700332</name>
    <dbReference type="NCBI Taxonomy" id="1321815"/>
    <lineage>
        <taxon>Bacteria</taxon>
        <taxon>Pseudomonadati</taxon>
        <taxon>Spirochaetota</taxon>
        <taxon>Spirochaetia</taxon>
        <taxon>Spirochaetales</taxon>
        <taxon>Treponemataceae</taxon>
        <taxon>Treponema</taxon>
    </lineage>
</organism>
<name>A0ABN0P1D1_TRELE</name>
<evidence type="ECO:0000313" key="4">
    <source>
        <dbReference type="Proteomes" id="UP000016649"/>
    </source>
</evidence>
<sequence>MAAEVEWMALRNLRVGIDVGGTFTHAVAVETPSNRIIACAVTPTTHSAVHSVSEGIVRVFKDVMKQACAEPEEICFVAHSTTQATNALLEGDVAKVGVIGMGCGLSGLKAKADTNVKDIELTQGKKIETAVCYINSVSSDLQKEAAVAVEKLKKENCAVIAVSEAFSTENPEKEKAVAEQAVEQGLLATAGCEISQLYGLKIRTRTAVINASILPKMTVTAQLTAESLVQSGITAPLMIMRSDGGVMDLAQMKKRPILTMLSGPAAGIAAALMYVKVSDGIFLETGGTSTDISAIKNGKAMMKTAVVGGHLTYLKTLDSRTVGIGGGSMVRMAHGTVADVGPRSAHIAGLSYIAFSDEAELEQVHPELISPVSSDPADYVVAVNEKGKRFALTLTDAAIAAGQIKSGDYAYSNEKTVKNVFCRLAEQMGTTAEKLAEDILSKASSKIRTTVEDLLSEYDMDKDTVSLIGGGGGASSVVPHLAEKMAMNYVIAEKAEVISAIGAALAMLRDSVERTVVQPTERDIAAIRTEVIDRLERMGADSATVEVQIETDSAKNILRATAVGSLRMDKSIVERKTMDEDEILKRTAYAFKVDEQEIEKVGQTSSLYVFCRTRIKRQIFGLIKTKVLDYRATDCFGIIKLSIQDGFYYQTKAETAVQDIAAYIEEKAVYNDIGMLLPEVFILYKSRIADYTKILDFSQLKILIKLELEGLDKKEPVLCILHRRT</sequence>
<dbReference type="Proteomes" id="UP000016649">
    <property type="component" value="Unassembled WGS sequence"/>
</dbReference>
<dbReference type="InterPro" id="IPR008040">
    <property type="entry name" value="Hydant_A_N"/>
</dbReference>
<gene>
    <name evidence="3" type="ORF">HMPREF9193_00347</name>
</gene>
<feature type="domain" description="Hydantoinase A/oxoprolinase" evidence="1">
    <location>
        <begin position="203"/>
        <end position="510"/>
    </location>
</feature>